<keyword evidence="2" id="KW-1185">Reference proteome</keyword>
<reference evidence="2" key="1">
    <citation type="submission" date="2018-05" db="EMBL/GenBank/DDBJ databases">
        <title>Genome Sequencing of selected type strains of the family Eggerthellaceae.</title>
        <authorList>
            <person name="Danylec N."/>
            <person name="Stoll D.A."/>
            <person name="Doetsch A."/>
            <person name="Huch M."/>
        </authorList>
    </citation>
    <scope>NUCLEOTIDE SEQUENCE [LARGE SCALE GENOMIC DNA]</scope>
    <source>
        <strain evidence="2">DSM 16106</strain>
    </source>
</reference>
<sequence length="222" mass="23161">MDRVRTIGVIRVITQDQNQVEAHGRLIEQCLPFVKTVSRCIPDQPQGVHSATTKGSAVPKVVALARQLEAEGVEGIIVSCADDPGVAEARSVLSIPIVGAGESTAAAAARFAQPVGVLGITREAPPAFSRILGQRLIGNMVPDGVKNTLDLQTPAGRASALATVRALADRGAKVVALACTGFATIDLAPELEREAGVPVLDAVQCEACAMLQELLRVQSTRD</sequence>
<dbReference type="Gene3D" id="3.40.50.1860">
    <property type="match status" value="2"/>
</dbReference>
<dbReference type="Pfam" id="PF01177">
    <property type="entry name" value="Asp_Glu_race"/>
    <property type="match status" value="1"/>
</dbReference>
<protein>
    <submittedName>
        <fullName evidence="1">Asp/Glu/hydantoin racemase</fullName>
    </submittedName>
</protein>
<evidence type="ECO:0000313" key="1">
    <source>
        <dbReference type="EMBL" id="RNL48942.1"/>
    </source>
</evidence>
<comment type="caution">
    <text evidence="1">The sequence shown here is derived from an EMBL/GenBank/DDBJ whole genome shotgun (WGS) entry which is preliminary data.</text>
</comment>
<gene>
    <name evidence="1" type="ORF">DMP08_00320</name>
</gene>
<dbReference type="OrthoDB" id="9791723at2"/>
<proteinExistence type="predicted"/>
<dbReference type="InterPro" id="IPR015942">
    <property type="entry name" value="Asp/Glu/hydantoin_racemase"/>
</dbReference>
<dbReference type="GO" id="GO:0047661">
    <property type="term" value="F:amino-acid racemase activity"/>
    <property type="evidence" value="ECO:0007669"/>
    <property type="project" value="InterPro"/>
</dbReference>
<evidence type="ECO:0000313" key="2">
    <source>
        <dbReference type="Proteomes" id="UP000278632"/>
    </source>
</evidence>
<dbReference type="AlphaFoldDB" id="A0A3N0BKG9"/>
<accession>A0A3N0BKG9</accession>
<organism evidence="1 2">
    <name type="scientific">Paraeggerthella hongkongensis</name>
    <dbReference type="NCBI Taxonomy" id="230658"/>
    <lineage>
        <taxon>Bacteria</taxon>
        <taxon>Bacillati</taxon>
        <taxon>Actinomycetota</taxon>
        <taxon>Coriobacteriia</taxon>
        <taxon>Eggerthellales</taxon>
        <taxon>Eggerthellaceae</taxon>
        <taxon>Paraeggerthella</taxon>
    </lineage>
</organism>
<name>A0A3N0BKG9_9ACTN</name>
<dbReference type="RefSeq" id="WP_123191025.1">
    <property type="nucleotide sequence ID" value="NZ_QICD01000001.1"/>
</dbReference>
<dbReference type="InterPro" id="IPR001920">
    <property type="entry name" value="Asp/Glu_race"/>
</dbReference>
<dbReference type="EMBL" id="QICD01000001">
    <property type="protein sequence ID" value="RNL48942.1"/>
    <property type="molecule type" value="Genomic_DNA"/>
</dbReference>
<dbReference type="Proteomes" id="UP000278632">
    <property type="component" value="Unassembled WGS sequence"/>
</dbReference>